<keyword evidence="4" id="KW-1185">Reference proteome</keyword>
<organism evidence="3 4">
    <name type="scientific">Halosaccharopolyspora lacisalsi</name>
    <dbReference type="NCBI Taxonomy" id="1000566"/>
    <lineage>
        <taxon>Bacteria</taxon>
        <taxon>Bacillati</taxon>
        <taxon>Actinomycetota</taxon>
        <taxon>Actinomycetes</taxon>
        <taxon>Pseudonocardiales</taxon>
        <taxon>Pseudonocardiaceae</taxon>
        <taxon>Halosaccharopolyspora</taxon>
    </lineage>
</organism>
<keyword evidence="1" id="KW-0472">Membrane</keyword>
<dbReference type="RefSeq" id="WP_182543821.1">
    <property type="nucleotide sequence ID" value="NZ_JACGWZ010000002.1"/>
</dbReference>
<comment type="caution">
    <text evidence="3">The sequence shown here is derived from an EMBL/GenBank/DDBJ whole genome shotgun (WGS) entry which is preliminary data.</text>
</comment>
<feature type="transmembrane region" description="Helical" evidence="1">
    <location>
        <begin position="35"/>
        <end position="54"/>
    </location>
</feature>
<evidence type="ECO:0000259" key="2">
    <source>
        <dbReference type="Pfam" id="PF03779"/>
    </source>
</evidence>
<gene>
    <name evidence="3" type="ORF">FHX42_001910</name>
</gene>
<name>A0A839DU43_9PSEU</name>
<dbReference type="Proteomes" id="UP000569329">
    <property type="component" value="Unassembled WGS sequence"/>
</dbReference>
<dbReference type="InterPro" id="IPR005530">
    <property type="entry name" value="SPW"/>
</dbReference>
<sequence>MTQSTSMEQHPDLMELRARYEAAGETTQAQMLEGMTMVAGLYAAISPWVIGFSATSFQLAMSNLVTGLALTLLALGFASAYSRTHNLSWVVPVIGAWLVITPFFVLDGPLTAGIVLSNVITGGVTVLCGLGIGSLGLMRKGR</sequence>
<reference evidence="3 4" key="1">
    <citation type="submission" date="2020-07" db="EMBL/GenBank/DDBJ databases">
        <title>Sequencing the genomes of 1000 actinobacteria strains.</title>
        <authorList>
            <person name="Klenk H.-P."/>
        </authorList>
    </citation>
    <scope>NUCLEOTIDE SEQUENCE [LARGE SCALE GENOMIC DNA]</scope>
    <source>
        <strain evidence="3 4">DSM 45975</strain>
    </source>
</reference>
<feature type="transmembrane region" description="Helical" evidence="1">
    <location>
        <begin position="87"/>
        <end position="106"/>
    </location>
</feature>
<feature type="domain" description="SPW repeat-containing integral membrane" evidence="2">
    <location>
        <begin position="33"/>
        <end position="130"/>
    </location>
</feature>
<keyword evidence="1" id="KW-0812">Transmembrane</keyword>
<evidence type="ECO:0000256" key="1">
    <source>
        <dbReference type="SAM" id="Phobius"/>
    </source>
</evidence>
<accession>A0A839DU43</accession>
<protein>
    <recommendedName>
        <fullName evidence="2">SPW repeat-containing integral membrane domain-containing protein</fullName>
    </recommendedName>
</protein>
<evidence type="ECO:0000313" key="3">
    <source>
        <dbReference type="EMBL" id="MBA8824563.1"/>
    </source>
</evidence>
<proteinExistence type="predicted"/>
<dbReference type="AlphaFoldDB" id="A0A839DU43"/>
<dbReference type="Pfam" id="PF03779">
    <property type="entry name" value="SPW"/>
    <property type="match status" value="1"/>
</dbReference>
<feature type="transmembrane region" description="Helical" evidence="1">
    <location>
        <begin position="112"/>
        <end position="137"/>
    </location>
</feature>
<evidence type="ECO:0000313" key="4">
    <source>
        <dbReference type="Proteomes" id="UP000569329"/>
    </source>
</evidence>
<feature type="transmembrane region" description="Helical" evidence="1">
    <location>
        <begin position="60"/>
        <end position="80"/>
    </location>
</feature>
<keyword evidence="1" id="KW-1133">Transmembrane helix</keyword>
<dbReference type="EMBL" id="JACGWZ010000002">
    <property type="protein sequence ID" value="MBA8824563.1"/>
    <property type="molecule type" value="Genomic_DNA"/>
</dbReference>